<dbReference type="EMBL" id="HBHW01005119">
    <property type="protein sequence ID" value="CAE0035844.1"/>
    <property type="molecule type" value="Transcribed_RNA"/>
</dbReference>
<evidence type="ECO:0000313" key="1">
    <source>
        <dbReference type="EMBL" id="CAE0035844.1"/>
    </source>
</evidence>
<proteinExistence type="predicted"/>
<accession>A0A7S3E791</accession>
<organism evidence="1">
    <name type="scientific">Rhodosorus marinus</name>
    <dbReference type="NCBI Taxonomy" id="101924"/>
    <lineage>
        <taxon>Eukaryota</taxon>
        <taxon>Rhodophyta</taxon>
        <taxon>Stylonematophyceae</taxon>
        <taxon>Stylonematales</taxon>
        <taxon>Stylonemataceae</taxon>
        <taxon>Rhodosorus</taxon>
    </lineage>
</organism>
<name>A0A7S3E791_9RHOD</name>
<protein>
    <submittedName>
        <fullName evidence="1">Uncharacterized protein</fullName>
    </submittedName>
</protein>
<reference evidence="1" key="1">
    <citation type="submission" date="2021-01" db="EMBL/GenBank/DDBJ databases">
        <authorList>
            <person name="Corre E."/>
            <person name="Pelletier E."/>
            <person name="Niang G."/>
            <person name="Scheremetjew M."/>
            <person name="Finn R."/>
            <person name="Kale V."/>
            <person name="Holt S."/>
            <person name="Cochrane G."/>
            <person name="Meng A."/>
            <person name="Brown T."/>
            <person name="Cohen L."/>
        </authorList>
    </citation>
    <scope>NUCLEOTIDE SEQUENCE</scope>
    <source>
        <strain evidence="1">CCMP 769</strain>
    </source>
</reference>
<gene>
    <name evidence="1" type="ORF">RMAR00112_LOCUS3794</name>
</gene>
<sequence>MGPNRGQIGVRRGFKVALRSWLRKVKKGQIWVFFVISSKNRAIFGHFCIFHRNEIFVFQMKIPRPVWVPLDNIAISYCAAVFFAHGVFEIIFEGPRGHFSGVELVWS</sequence>
<dbReference type="AlphaFoldDB" id="A0A7S3E791"/>